<proteinExistence type="predicted"/>
<gene>
    <name evidence="1" type="ORF">NSCI0253_LOCUS40292</name>
</gene>
<dbReference type="Gene3D" id="3.40.50.1000">
    <property type="entry name" value="HAD superfamily/HAD-like"/>
    <property type="match status" value="1"/>
</dbReference>
<dbReference type="PANTHER" id="PTHR43481:SF4">
    <property type="entry name" value="GLYCEROL-1-PHOSPHATE PHOSPHOHYDROLASE 1-RELATED"/>
    <property type="match status" value="1"/>
</dbReference>
<reference evidence="1" key="1">
    <citation type="submission" date="2021-01" db="EMBL/GenBank/DDBJ databases">
        <authorList>
            <person name="Corre E."/>
            <person name="Pelletier E."/>
            <person name="Niang G."/>
            <person name="Scheremetjew M."/>
            <person name="Finn R."/>
            <person name="Kale V."/>
            <person name="Holt S."/>
            <person name="Cochrane G."/>
            <person name="Meng A."/>
            <person name="Brown T."/>
            <person name="Cohen L."/>
        </authorList>
    </citation>
    <scope>NUCLEOTIDE SEQUENCE</scope>
</reference>
<dbReference type="InterPro" id="IPR023198">
    <property type="entry name" value="PGP-like_dom2"/>
</dbReference>
<protein>
    <submittedName>
        <fullName evidence="1">Uncharacterized protein</fullName>
    </submittedName>
</protein>
<dbReference type="GO" id="GO:0050308">
    <property type="term" value="F:sugar-phosphatase activity"/>
    <property type="evidence" value="ECO:0007669"/>
    <property type="project" value="TreeGrafter"/>
</dbReference>
<dbReference type="AlphaFoldDB" id="A0A7S1FHB9"/>
<dbReference type="EMBL" id="HBFQ01056801">
    <property type="protein sequence ID" value="CAD8865937.1"/>
    <property type="molecule type" value="Transcribed_RNA"/>
</dbReference>
<dbReference type="Gene3D" id="1.10.150.240">
    <property type="entry name" value="Putative phosphatase, domain 2"/>
    <property type="match status" value="1"/>
</dbReference>
<dbReference type="SUPFAM" id="SSF56784">
    <property type="entry name" value="HAD-like"/>
    <property type="match status" value="1"/>
</dbReference>
<dbReference type="InterPro" id="IPR041492">
    <property type="entry name" value="HAD_2"/>
</dbReference>
<sequence>MGPAQCRLDFCPSYFSSRLPPLPTRCFQHMAHVGAHRVYDDELQGAIFDVDGTLLDSMPLFFPSWVATGALPQFDLTFTEEYFYSVGGWPLKDIVRVAHERQRGTVPSDEFVAAFLEEKLQVHRAHEAEHPAAISQVVALAKAYKERGIPVAIATSGVEDIVMSHLAHAGIDDLVSRVHMVFAADVKRGKPDPAIYIEAARRLDVDPRFCRAYEDAESGLQSAYEAGMEVIDVTFMSEYPCPQALRDTKGRQIEKRTWVRDSVDSVVPSNSGASS</sequence>
<dbReference type="PANTHER" id="PTHR43481">
    <property type="entry name" value="FRUCTOSE-1-PHOSPHATE PHOSPHATASE"/>
    <property type="match status" value="1"/>
</dbReference>
<dbReference type="InterPro" id="IPR051806">
    <property type="entry name" value="HAD-like_SPP"/>
</dbReference>
<dbReference type="InterPro" id="IPR036412">
    <property type="entry name" value="HAD-like_sf"/>
</dbReference>
<dbReference type="PRINTS" id="PR00413">
    <property type="entry name" value="HADHALOGNASE"/>
</dbReference>
<dbReference type="Pfam" id="PF13419">
    <property type="entry name" value="HAD_2"/>
    <property type="match status" value="1"/>
</dbReference>
<dbReference type="SFLD" id="SFLDS00003">
    <property type="entry name" value="Haloacid_Dehalogenase"/>
    <property type="match status" value="1"/>
</dbReference>
<dbReference type="SFLD" id="SFLDG01129">
    <property type="entry name" value="C1.5:_HAD__Beta-PGM__Phosphata"/>
    <property type="match status" value="1"/>
</dbReference>
<dbReference type="InterPro" id="IPR023214">
    <property type="entry name" value="HAD_sf"/>
</dbReference>
<accession>A0A7S1FHB9</accession>
<dbReference type="InterPro" id="IPR006439">
    <property type="entry name" value="HAD-SF_hydro_IA"/>
</dbReference>
<organism evidence="1">
    <name type="scientific">Noctiluca scintillans</name>
    <name type="common">Sea sparkle</name>
    <name type="synonym">Red tide dinoflagellate</name>
    <dbReference type="NCBI Taxonomy" id="2966"/>
    <lineage>
        <taxon>Eukaryota</taxon>
        <taxon>Sar</taxon>
        <taxon>Alveolata</taxon>
        <taxon>Dinophyceae</taxon>
        <taxon>Noctilucales</taxon>
        <taxon>Noctilucaceae</taxon>
        <taxon>Noctiluca</taxon>
    </lineage>
</organism>
<name>A0A7S1FHB9_NOCSC</name>
<dbReference type="CDD" id="cd07505">
    <property type="entry name" value="HAD_BPGM-like"/>
    <property type="match status" value="1"/>
</dbReference>
<evidence type="ECO:0000313" key="1">
    <source>
        <dbReference type="EMBL" id="CAD8865937.1"/>
    </source>
</evidence>
<dbReference type="NCBIfam" id="TIGR01509">
    <property type="entry name" value="HAD-SF-IA-v3"/>
    <property type="match status" value="1"/>
</dbReference>